<organism evidence="2 3">
    <name type="scientific">Bombardia bombarda</name>
    <dbReference type="NCBI Taxonomy" id="252184"/>
    <lineage>
        <taxon>Eukaryota</taxon>
        <taxon>Fungi</taxon>
        <taxon>Dikarya</taxon>
        <taxon>Ascomycota</taxon>
        <taxon>Pezizomycotina</taxon>
        <taxon>Sordariomycetes</taxon>
        <taxon>Sordariomycetidae</taxon>
        <taxon>Sordariales</taxon>
        <taxon>Lasiosphaeriaceae</taxon>
        <taxon>Bombardia</taxon>
    </lineage>
</organism>
<keyword evidence="3" id="KW-1185">Reference proteome</keyword>
<feature type="compositionally biased region" description="Low complexity" evidence="1">
    <location>
        <begin position="78"/>
        <end position="119"/>
    </location>
</feature>
<sequence>MTIPWHRKRFLKLPRSDTETVPKQVSKLRSFVHPRIWSSQFPGGEATRVHTPPLKEDTADGRPRGMFFDVNGAGEANGSGSTTSTWGTKNTVDSPSSRKQKQSSDQQRQRSPLPQSPLQAKQKGEGDQEHRPRRERKSGGRKDREW</sequence>
<comment type="caution">
    <text evidence="2">The sequence shown here is derived from an EMBL/GenBank/DDBJ whole genome shotgun (WGS) entry which is preliminary data.</text>
</comment>
<reference evidence="2" key="1">
    <citation type="submission" date="2023-06" db="EMBL/GenBank/DDBJ databases">
        <title>Genome-scale phylogeny and comparative genomics of the fungal order Sordariales.</title>
        <authorList>
            <consortium name="Lawrence Berkeley National Laboratory"/>
            <person name="Hensen N."/>
            <person name="Bonometti L."/>
            <person name="Westerberg I."/>
            <person name="Brannstrom I.O."/>
            <person name="Guillou S."/>
            <person name="Cros-Aarteil S."/>
            <person name="Calhoun S."/>
            <person name="Haridas S."/>
            <person name="Kuo A."/>
            <person name="Mondo S."/>
            <person name="Pangilinan J."/>
            <person name="Riley R."/>
            <person name="LaButti K."/>
            <person name="Andreopoulos B."/>
            <person name="Lipzen A."/>
            <person name="Chen C."/>
            <person name="Yanf M."/>
            <person name="Daum C."/>
            <person name="Ng V."/>
            <person name="Clum A."/>
            <person name="Steindorff A."/>
            <person name="Ohm R."/>
            <person name="Martin F."/>
            <person name="Silar P."/>
            <person name="Natvig D."/>
            <person name="Lalanne C."/>
            <person name="Gautier V."/>
            <person name="Ament-velasquez S.L."/>
            <person name="Kruys A."/>
            <person name="Hutchinson M.I."/>
            <person name="Powell A.J."/>
            <person name="Barry K."/>
            <person name="Miller A.N."/>
            <person name="Grigoriev I.V."/>
            <person name="Debuchy R."/>
            <person name="Gladieux P."/>
            <person name="Thoren M.H."/>
            <person name="Johannesson H."/>
        </authorList>
    </citation>
    <scope>NUCLEOTIDE SEQUENCE</scope>
    <source>
        <strain evidence="2">SMH3391-2</strain>
    </source>
</reference>
<dbReference type="AlphaFoldDB" id="A0AA39XN32"/>
<dbReference type="EMBL" id="JAULSR010000001">
    <property type="protein sequence ID" value="KAK0636954.1"/>
    <property type="molecule type" value="Genomic_DNA"/>
</dbReference>
<evidence type="ECO:0000313" key="3">
    <source>
        <dbReference type="Proteomes" id="UP001174934"/>
    </source>
</evidence>
<name>A0AA39XN32_9PEZI</name>
<accession>A0AA39XN32</accession>
<dbReference type="Proteomes" id="UP001174934">
    <property type="component" value="Unassembled WGS sequence"/>
</dbReference>
<feature type="region of interest" description="Disordered" evidence="1">
    <location>
        <begin position="38"/>
        <end position="146"/>
    </location>
</feature>
<protein>
    <submittedName>
        <fullName evidence="2">Uncharacterized protein</fullName>
    </submittedName>
</protein>
<feature type="compositionally biased region" description="Basic and acidic residues" evidence="1">
    <location>
        <begin position="53"/>
        <end position="63"/>
    </location>
</feature>
<proteinExistence type="predicted"/>
<gene>
    <name evidence="2" type="ORF">B0T17DRAFT_95242</name>
</gene>
<evidence type="ECO:0000256" key="1">
    <source>
        <dbReference type="SAM" id="MobiDB-lite"/>
    </source>
</evidence>
<feature type="compositionally biased region" description="Basic and acidic residues" evidence="1">
    <location>
        <begin position="122"/>
        <end position="146"/>
    </location>
</feature>
<evidence type="ECO:0000313" key="2">
    <source>
        <dbReference type="EMBL" id="KAK0636954.1"/>
    </source>
</evidence>